<dbReference type="SUPFAM" id="SSF54373">
    <property type="entry name" value="FAD-linked reductases, C-terminal domain"/>
    <property type="match status" value="1"/>
</dbReference>
<sequence length="402" mass="45787">MEGEKNTNGLNQEPKIIIIGAGIAGIAAGNKLAKQGFTNFKILEASDRIGGRIWSIITDEDGNKAEMGANWIHGIERNPIYQIADENHLLQLRHKDKSFRRKEMFISERGEVVSERLVKAVDFDYGMLLAACEEFFCNNVPTPEDNDSVGAYLDREMEEKLEKFSNGDRHVREMIFAQRKLLECCISGCDDLSEVSLSEFGSYESLPGIHYTIPPGFDTILDILRKEIPEENIEFSAPVRCVNWDLGPDSEYPVCVEMESGEKHYANHVIVTVSLGVLKAACDRMFNPHLPTEKQHAIDCLGFGTVDKVFIEFEHPLVEEDVFRISILWDNEQPHDTDLPHSWYRKIYSFEVIHERILVGWLSGKEALYMESLTEEQIAEDCVKVLKKVLKKDIPAPLRIIR</sequence>
<comment type="caution">
    <text evidence="9">The sequence shown here is derived from an EMBL/GenBank/DDBJ whole genome shotgun (WGS) entry which is preliminary data.</text>
</comment>
<dbReference type="InterPro" id="IPR002937">
    <property type="entry name" value="Amino_oxidase"/>
</dbReference>
<feature type="domain" description="Amine oxidase" evidence="8">
    <location>
        <begin position="23"/>
        <end position="401"/>
    </location>
</feature>
<keyword evidence="7" id="KW-0560">Oxidoreductase</keyword>
<evidence type="ECO:0000256" key="6">
    <source>
        <dbReference type="ARBA" id="ARBA00022827"/>
    </source>
</evidence>
<gene>
    <name evidence="9" type="ORF">BaRGS_00013822</name>
</gene>
<keyword evidence="5" id="KW-0285">Flavoprotein</keyword>
<evidence type="ECO:0000256" key="2">
    <source>
        <dbReference type="ARBA" id="ARBA00004496"/>
    </source>
</evidence>
<evidence type="ECO:0000256" key="4">
    <source>
        <dbReference type="ARBA" id="ARBA00022490"/>
    </source>
</evidence>
<dbReference type="EMBL" id="JACVVK020000079">
    <property type="protein sequence ID" value="KAK7494943.1"/>
    <property type="molecule type" value="Genomic_DNA"/>
</dbReference>
<dbReference type="InterPro" id="IPR050281">
    <property type="entry name" value="Flavin_monoamine_oxidase"/>
</dbReference>
<dbReference type="InterPro" id="IPR036188">
    <property type="entry name" value="FAD/NAD-bd_sf"/>
</dbReference>
<proteinExistence type="inferred from homology"/>
<keyword evidence="4" id="KW-0963">Cytoplasm</keyword>
<keyword evidence="6" id="KW-0274">FAD</keyword>
<dbReference type="AlphaFoldDB" id="A0ABD0L6N8"/>
<evidence type="ECO:0000256" key="5">
    <source>
        <dbReference type="ARBA" id="ARBA00022630"/>
    </source>
</evidence>
<evidence type="ECO:0000256" key="3">
    <source>
        <dbReference type="ARBA" id="ARBA00005995"/>
    </source>
</evidence>
<dbReference type="Proteomes" id="UP001519460">
    <property type="component" value="Unassembled WGS sequence"/>
</dbReference>
<dbReference type="Gene3D" id="3.90.660.10">
    <property type="match status" value="1"/>
</dbReference>
<dbReference type="PANTHER" id="PTHR10742:SF405">
    <property type="entry name" value="PEROXISOMAL N(1)-ACETYL-SPERMINE_SPERMIDINE OXIDASE"/>
    <property type="match status" value="1"/>
</dbReference>
<dbReference type="GO" id="GO:0005737">
    <property type="term" value="C:cytoplasm"/>
    <property type="evidence" value="ECO:0007669"/>
    <property type="project" value="UniProtKB-SubCell"/>
</dbReference>
<comment type="similarity">
    <text evidence="3">Belongs to the flavin monoamine oxidase family.</text>
</comment>
<dbReference type="Gene3D" id="3.50.50.60">
    <property type="entry name" value="FAD/NAD(P)-binding domain"/>
    <property type="match status" value="1"/>
</dbReference>
<comment type="cofactor">
    <cofactor evidence="1">
        <name>FAD</name>
        <dbReference type="ChEBI" id="CHEBI:57692"/>
    </cofactor>
</comment>
<evidence type="ECO:0000313" key="10">
    <source>
        <dbReference type="Proteomes" id="UP001519460"/>
    </source>
</evidence>
<evidence type="ECO:0000313" key="9">
    <source>
        <dbReference type="EMBL" id="KAK7494943.1"/>
    </source>
</evidence>
<keyword evidence="10" id="KW-1185">Reference proteome</keyword>
<dbReference type="GO" id="GO:0016491">
    <property type="term" value="F:oxidoreductase activity"/>
    <property type="evidence" value="ECO:0007669"/>
    <property type="project" value="UniProtKB-KW"/>
</dbReference>
<organism evidence="9 10">
    <name type="scientific">Batillaria attramentaria</name>
    <dbReference type="NCBI Taxonomy" id="370345"/>
    <lineage>
        <taxon>Eukaryota</taxon>
        <taxon>Metazoa</taxon>
        <taxon>Spiralia</taxon>
        <taxon>Lophotrochozoa</taxon>
        <taxon>Mollusca</taxon>
        <taxon>Gastropoda</taxon>
        <taxon>Caenogastropoda</taxon>
        <taxon>Sorbeoconcha</taxon>
        <taxon>Cerithioidea</taxon>
        <taxon>Batillariidae</taxon>
        <taxon>Batillaria</taxon>
    </lineage>
</organism>
<evidence type="ECO:0000259" key="8">
    <source>
        <dbReference type="Pfam" id="PF01593"/>
    </source>
</evidence>
<protein>
    <recommendedName>
        <fullName evidence="8">Amine oxidase domain-containing protein</fullName>
    </recommendedName>
</protein>
<dbReference type="SUPFAM" id="SSF51905">
    <property type="entry name" value="FAD/NAD(P)-binding domain"/>
    <property type="match status" value="1"/>
</dbReference>
<reference evidence="9 10" key="1">
    <citation type="journal article" date="2023" name="Sci. Data">
        <title>Genome assembly of the Korean intertidal mud-creeper Batillaria attramentaria.</title>
        <authorList>
            <person name="Patra A.K."/>
            <person name="Ho P.T."/>
            <person name="Jun S."/>
            <person name="Lee S.J."/>
            <person name="Kim Y."/>
            <person name="Won Y.J."/>
        </authorList>
    </citation>
    <scope>NUCLEOTIDE SEQUENCE [LARGE SCALE GENOMIC DNA]</scope>
    <source>
        <strain evidence="9">Wonlab-2016</strain>
    </source>
</reference>
<dbReference type="Pfam" id="PF01593">
    <property type="entry name" value="Amino_oxidase"/>
    <property type="match status" value="1"/>
</dbReference>
<dbReference type="PANTHER" id="PTHR10742">
    <property type="entry name" value="FLAVIN MONOAMINE OXIDASE"/>
    <property type="match status" value="1"/>
</dbReference>
<comment type="subcellular location">
    <subcellularLocation>
        <location evidence="2">Cytoplasm</location>
    </subcellularLocation>
</comment>
<evidence type="ECO:0000256" key="1">
    <source>
        <dbReference type="ARBA" id="ARBA00001974"/>
    </source>
</evidence>
<accession>A0ABD0L6N8</accession>
<name>A0ABD0L6N8_9CAEN</name>
<evidence type="ECO:0000256" key="7">
    <source>
        <dbReference type="ARBA" id="ARBA00023002"/>
    </source>
</evidence>